<accession>A0ABQ0EVW5</accession>
<evidence type="ECO:0000313" key="7">
    <source>
        <dbReference type="EMBL" id="GAB1291159.1"/>
    </source>
</evidence>
<dbReference type="CDD" id="cd11721">
    <property type="entry name" value="FANCD2"/>
    <property type="match status" value="1"/>
</dbReference>
<dbReference type="PANTHER" id="PTHR32086:SF0">
    <property type="entry name" value="FANCONI ANEMIA GROUP D2 PROTEIN"/>
    <property type="match status" value="1"/>
</dbReference>
<comment type="similarity">
    <text evidence="5">Belongs to the Fanconi anemia protein FANCD2 family.</text>
</comment>
<feature type="compositionally biased region" description="Acidic residues" evidence="6">
    <location>
        <begin position="1638"/>
        <end position="1659"/>
    </location>
</feature>
<protein>
    <submittedName>
        <fullName evidence="7">Fanconi anemia group D2 protein homolog</fullName>
    </submittedName>
</protein>
<evidence type="ECO:0000256" key="3">
    <source>
        <dbReference type="ARBA" id="ARBA00022843"/>
    </source>
</evidence>
<dbReference type="Proteomes" id="UP001623349">
    <property type="component" value="Unassembled WGS sequence"/>
</dbReference>
<organism evidence="7 8">
    <name type="scientific">Apodemus speciosus</name>
    <name type="common">Large Japanese field mouse</name>
    <dbReference type="NCBI Taxonomy" id="105296"/>
    <lineage>
        <taxon>Eukaryota</taxon>
        <taxon>Metazoa</taxon>
        <taxon>Chordata</taxon>
        <taxon>Craniata</taxon>
        <taxon>Vertebrata</taxon>
        <taxon>Euteleostomi</taxon>
        <taxon>Mammalia</taxon>
        <taxon>Eutheria</taxon>
        <taxon>Euarchontoglires</taxon>
        <taxon>Glires</taxon>
        <taxon>Rodentia</taxon>
        <taxon>Myomorpha</taxon>
        <taxon>Muroidea</taxon>
        <taxon>Muridae</taxon>
        <taxon>Murinae</taxon>
        <taxon>Apodemus</taxon>
    </lineage>
</organism>
<name>A0ABQ0EVW5_APOSI</name>
<evidence type="ECO:0000256" key="4">
    <source>
        <dbReference type="ARBA" id="ARBA00023242"/>
    </source>
</evidence>
<evidence type="ECO:0000313" key="8">
    <source>
        <dbReference type="Proteomes" id="UP001623349"/>
    </source>
</evidence>
<dbReference type="PANTHER" id="PTHR32086">
    <property type="entry name" value="FANCONI ANEMIA GROUP D2 PROTEIN"/>
    <property type="match status" value="1"/>
</dbReference>
<evidence type="ECO:0000256" key="1">
    <source>
        <dbReference type="ARBA" id="ARBA00004123"/>
    </source>
</evidence>
<keyword evidence="2" id="KW-1017">Isopeptide bond</keyword>
<gene>
    <name evidence="7" type="ORF">APTSU1_000638900</name>
</gene>
<evidence type="ECO:0000256" key="5">
    <source>
        <dbReference type="ARBA" id="ARBA00093456"/>
    </source>
</evidence>
<comment type="caution">
    <text evidence="7">The sequence shown here is derived from an EMBL/GenBank/DDBJ whole genome shotgun (WGS) entry which is preliminary data.</text>
</comment>
<keyword evidence="8" id="KW-1185">Reference proteome</keyword>
<comment type="subcellular location">
    <subcellularLocation>
        <location evidence="1">Nucleus</location>
    </subcellularLocation>
</comment>
<evidence type="ECO:0000256" key="2">
    <source>
        <dbReference type="ARBA" id="ARBA00022499"/>
    </source>
</evidence>
<dbReference type="Pfam" id="PF14631">
    <property type="entry name" value="FancD2"/>
    <property type="match status" value="3"/>
</dbReference>
<keyword evidence="3" id="KW-0832">Ubl conjugation</keyword>
<sequence>MASERRPSRGKVEKEGKKLAALSVQKTLVKMVSKRSRLESEDEETLAEDASKIMKPPLSKLAKKSHDSHEVEENGSVFVRLLKASGLTLKTGENQNQLGVDQIIFQRKLFQALRKHPSYPKVIEEFVNGLESYTEDSESLRNCLLSCERLQDEEARCGEEAAFQQFSLRSMGTFYSKSLIKLLLGIDILQPAIIKMLFEKVPQFLFESERRDGISMPRLIINQLKWLDRIVDSKDLTAQMMQLISVAPVSLQHDFITSLPEILGDSQHANVGKELSELLVQNTSLTVPILDVFSSLRLDPNFLSECRGRWRGKQEGALLSAVSWGSERNIRQLVMGKLSSVRLEDLPVIVKFILHSVTDTTSLEVIAELREKLNVQHFILPSRVQASQSKLKSKGLASSSGNQENSDKDCIVLVFDVIKSAIRYEKTISEAWIKVIDRIGSAAEHKLFPVLESPRLTSLEKLDVYFCGLVVASEGFLCVALAVLELTLETRLASNSRDPPASASQVLGLKARATTARLRAIYITIPHKGMWNQLKTFMRALDVAMLLIIYSTSTQTKKGVEKLLRNKVQSGCIQEQLLDSTFSTHHLVLKDICPSILLLAQTLFHSQDQKIILFGSLLYKYAFKFFDTYCQQKEVVGALVTHVCSGKETEVDTALDVLLELIVLNASAMRLNAAFVKGILDYLENMSPQQIRKIFCILSTLAFSQQPGTSNHIQNKISLCSPSCPGTHSVDQAGLKLRNPPASASQVLELKDDLHLVIRKQLSSTVFKYKLIGIIGAVTMAGIMAEDSALGSVPSNSTQRSASVSSEEHTQVTSLLQLVHSCTEHSPWASSLYYDEFANLIQERKLAPKTLEWVGQTIFNDFQDAFVVDFCAVPEGDFPFPVKALYGLEDYSTQDGIVINLLPLFFQEFAKDVSHMMSQESSPKSMSSLCLASHFRLLRLCVARQHNGNLDEIDGLLDCPLFLPDLEPGEKLQSMSAEERSRMCSLTFLTFNWFREVVNAFCQQTSPEMKGKVLSRLKDLVGLQEILETYLAGFIPDYVPPFASVDVDTLDVTPWSSSALATKSRNKGKTGGKKQKADSSKASCADTLLTDDTSECDMAPSGKSQVDKEATGKEGKTFVSLQNYRAFFRELDIEVFSILHSGLVTKCILDTEMHTEATEVVQLGPAELLFLLEDLSQKLENILTPSFAKRICFFKNKGNRNIGFSHLHRRSVQDIVHCVVQLLTPVCNHLENIHNFFQCLGAETLSGDDKARVTAQEQRTMSACYQKLLQVLHALFSWKGFTHQSNHRLLHSALEVLSSRLKQTEQEQPLEELVRLLMALLEKSAVPNQKKEKLASLAKQLLCRAWPHGEREKNPTFNDHLRDLLWWQLRIYLEHTDNVLKAIEEITGVGVPELVSAPKDSSSSTFPTLTRHTFVIFFRVMMAELEKTVKGLQAGTAADSQQLEVHEEKLLYWNMAVRDFSILINLMKSSVSLLCCVQWGGSWVLKGADLSLGDEYGRRFVEAFLKQCMPLLDFSFRKHRGRCSELAANPSVEHEATSSPLWTLQDIHQDTRLTKHVPLLKKSLELLVCRVKAMLVLNNCREAFWLGTLKNRDLQGEEIISQHPSSPESTAEDSEDGTASRVSRDRATEVSAQAGLDGEGEASDGEKDQDTDESDDSSS</sequence>
<keyword evidence="4" id="KW-0539">Nucleus</keyword>
<reference evidence="7 8" key="1">
    <citation type="submission" date="2024-08" db="EMBL/GenBank/DDBJ databases">
        <title>The draft genome of Apodemus speciosus.</title>
        <authorList>
            <person name="Nabeshima K."/>
            <person name="Suzuki S."/>
            <person name="Onuma M."/>
        </authorList>
    </citation>
    <scope>NUCLEOTIDE SEQUENCE [LARGE SCALE GENOMIC DNA]</scope>
    <source>
        <strain evidence="7">IB14-021</strain>
    </source>
</reference>
<evidence type="ECO:0000256" key="6">
    <source>
        <dbReference type="SAM" id="MobiDB-lite"/>
    </source>
</evidence>
<dbReference type="InterPro" id="IPR029448">
    <property type="entry name" value="FANCD2"/>
</dbReference>
<dbReference type="EMBL" id="BAAFST010000006">
    <property type="protein sequence ID" value="GAB1291159.1"/>
    <property type="molecule type" value="Genomic_DNA"/>
</dbReference>
<feature type="region of interest" description="Disordered" evidence="6">
    <location>
        <begin position="1600"/>
        <end position="1659"/>
    </location>
</feature>
<proteinExistence type="inferred from homology"/>